<protein>
    <submittedName>
        <fullName evidence="10">Receptor-transporting protein 3-like</fullName>
    </submittedName>
</protein>
<dbReference type="Proteomes" id="UP000504632">
    <property type="component" value="Chromosome 14"/>
</dbReference>
<keyword evidence="2" id="KW-0812">Transmembrane</keyword>
<keyword evidence="6" id="KW-1133">Transmembrane helix</keyword>
<evidence type="ECO:0000256" key="7">
    <source>
        <dbReference type="ARBA" id="ARBA00023136"/>
    </source>
</evidence>
<sequence>MSLDQWRNIFLEKTREHFQDQWSLTFDDNIEEIQQGSGGWYQYIRGSFARFTCSLCKRSWPSKKVLVIFHFTLFHERSEGKVKVRRYRQKCRRCLQAQMEEPLFTGENIKVLVDKIIEKIRMRCYNENIGKQNRFSQFHGRVNGPHERAHCEACLKGICRDGK</sequence>
<evidence type="ECO:0000313" key="9">
    <source>
        <dbReference type="Proteomes" id="UP000504632"/>
    </source>
</evidence>
<dbReference type="AlphaFoldDB" id="A0A6J2WS04"/>
<gene>
    <name evidence="10" type="primary">LOC115827313</name>
</gene>
<evidence type="ECO:0000313" key="10">
    <source>
        <dbReference type="RefSeq" id="XP_030646981.1"/>
    </source>
</evidence>
<evidence type="ECO:0000256" key="5">
    <source>
        <dbReference type="ARBA" id="ARBA00022833"/>
    </source>
</evidence>
<name>A0A6J2WS04_CHACN</name>
<dbReference type="InterPro" id="IPR026096">
    <property type="entry name" value="R-trans_p"/>
</dbReference>
<keyword evidence="9" id="KW-1185">Reference proteome</keyword>
<dbReference type="InParanoid" id="A0A6J2WS04"/>
<dbReference type="SMART" id="SM01328">
    <property type="entry name" value="zf-3CxxC"/>
    <property type="match status" value="1"/>
</dbReference>
<dbReference type="RefSeq" id="XP_030646981.1">
    <property type="nucleotide sequence ID" value="XM_030791121.1"/>
</dbReference>
<organism evidence="9 10">
    <name type="scientific">Chanos chanos</name>
    <name type="common">Milkfish</name>
    <name type="synonym">Mugil chanos</name>
    <dbReference type="NCBI Taxonomy" id="29144"/>
    <lineage>
        <taxon>Eukaryota</taxon>
        <taxon>Metazoa</taxon>
        <taxon>Chordata</taxon>
        <taxon>Craniata</taxon>
        <taxon>Vertebrata</taxon>
        <taxon>Euteleostomi</taxon>
        <taxon>Actinopterygii</taxon>
        <taxon>Neopterygii</taxon>
        <taxon>Teleostei</taxon>
        <taxon>Ostariophysi</taxon>
        <taxon>Gonorynchiformes</taxon>
        <taxon>Chanidae</taxon>
        <taxon>Chanos</taxon>
    </lineage>
</organism>
<keyword evidence="7" id="KW-0472">Membrane</keyword>
<keyword evidence="5" id="KW-0862">Zinc</keyword>
<evidence type="ECO:0000256" key="6">
    <source>
        <dbReference type="ARBA" id="ARBA00022989"/>
    </source>
</evidence>
<comment type="subcellular location">
    <subcellularLocation>
        <location evidence="1">Membrane</location>
        <topology evidence="1">Single-pass membrane protein</topology>
    </subcellularLocation>
</comment>
<evidence type="ECO:0000256" key="4">
    <source>
        <dbReference type="ARBA" id="ARBA00022771"/>
    </source>
</evidence>
<evidence type="ECO:0000256" key="2">
    <source>
        <dbReference type="ARBA" id="ARBA00022692"/>
    </source>
</evidence>
<dbReference type="GO" id="GO:0051205">
    <property type="term" value="P:protein insertion into membrane"/>
    <property type="evidence" value="ECO:0007669"/>
    <property type="project" value="TreeGrafter"/>
</dbReference>
<dbReference type="PANTHER" id="PTHR14402:SF8">
    <property type="entry name" value="RECEPTOR-TRANSPORTING PROTEIN 4"/>
    <property type="match status" value="1"/>
</dbReference>
<dbReference type="OrthoDB" id="8121437at2759"/>
<evidence type="ECO:0000256" key="1">
    <source>
        <dbReference type="ARBA" id="ARBA00004167"/>
    </source>
</evidence>
<feature type="domain" description="3CxxC-type" evidence="8">
    <location>
        <begin position="46"/>
        <end position="157"/>
    </location>
</feature>
<dbReference type="InterPro" id="IPR027377">
    <property type="entry name" value="ZAR1/RTP1-5-like_Znf-3CxxC"/>
</dbReference>
<dbReference type="Pfam" id="PF13695">
    <property type="entry name" value="Zn_ribbon_3CxxC"/>
    <property type="match status" value="1"/>
</dbReference>
<keyword evidence="3" id="KW-0479">Metal-binding</keyword>
<dbReference type="GO" id="GO:0031849">
    <property type="term" value="F:olfactory receptor binding"/>
    <property type="evidence" value="ECO:0007669"/>
    <property type="project" value="TreeGrafter"/>
</dbReference>
<dbReference type="GeneID" id="115827313"/>
<accession>A0A6J2WS04</accession>
<proteinExistence type="predicted"/>
<keyword evidence="4" id="KW-0863">Zinc-finger</keyword>
<dbReference type="GO" id="GO:0016020">
    <property type="term" value="C:membrane"/>
    <property type="evidence" value="ECO:0007669"/>
    <property type="project" value="UniProtKB-SubCell"/>
</dbReference>
<reference evidence="10" key="1">
    <citation type="submission" date="2025-08" db="UniProtKB">
        <authorList>
            <consortium name="RefSeq"/>
        </authorList>
    </citation>
    <scope>IDENTIFICATION</scope>
</reference>
<evidence type="ECO:0000256" key="3">
    <source>
        <dbReference type="ARBA" id="ARBA00022723"/>
    </source>
</evidence>
<dbReference type="PANTHER" id="PTHR14402">
    <property type="entry name" value="RECEPTOR TRANSPORTING PROTEIN"/>
    <property type="match status" value="1"/>
</dbReference>
<evidence type="ECO:0000259" key="8">
    <source>
        <dbReference type="SMART" id="SM01328"/>
    </source>
</evidence>
<dbReference type="GO" id="GO:0008270">
    <property type="term" value="F:zinc ion binding"/>
    <property type="evidence" value="ECO:0007669"/>
    <property type="project" value="UniProtKB-KW"/>
</dbReference>
<dbReference type="GO" id="GO:0006612">
    <property type="term" value="P:protein targeting to membrane"/>
    <property type="evidence" value="ECO:0007669"/>
    <property type="project" value="TreeGrafter"/>
</dbReference>